<dbReference type="PANTHER" id="PTHR30146:SF148">
    <property type="entry name" value="HTH-TYPE TRANSCRIPTIONAL REPRESSOR PURR-RELATED"/>
    <property type="match status" value="1"/>
</dbReference>
<dbReference type="InterPro" id="IPR046335">
    <property type="entry name" value="LacI/GalR-like_sensor"/>
</dbReference>
<dbReference type="PANTHER" id="PTHR30146">
    <property type="entry name" value="LACI-RELATED TRANSCRIPTIONAL REPRESSOR"/>
    <property type="match status" value="1"/>
</dbReference>
<organism evidence="6 7">
    <name type="scientific">Paenibacillus albus</name>
    <dbReference type="NCBI Taxonomy" id="2495582"/>
    <lineage>
        <taxon>Bacteria</taxon>
        <taxon>Bacillati</taxon>
        <taxon>Bacillota</taxon>
        <taxon>Bacilli</taxon>
        <taxon>Bacillales</taxon>
        <taxon>Paenibacillaceae</taxon>
        <taxon>Paenibacillus</taxon>
    </lineage>
</organism>
<evidence type="ECO:0000313" key="6">
    <source>
        <dbReference type="EMBL" id="AZN40363.1"/>
    </source>
</evidence>
<dbReference type="GO" id="GO:0000976">
    <property type="term" value="F:transcription cis-regulatory region binding"/>
    <property type="evidence" value="ECO:0007669"/>
    <property type="project" value="TreeGrafter"/>
</dbReference>
<dbReference type="Gene3D" id="3.40.50.2300">
    <property type="match status" value="2"/>
</dbReference>
<dbReference type="GO" id="GO:0003700">
    <property type="term" value="F:DNA-binding transcription factor activity"/>
    <property type="evidence" value="ECO:0007669"/>
    <property type="project" value="TreeGrafter"/>
</dbReference>
<evidence type="ECO:0000259" key="5">
    <source>
        <dbReference type="PROSITE" id="PS50932"/>
    </source>
</evidence>
<dbReference type="SUPFAM" id="SSF53822">
    <property type="entry name" value="Periplasmic binding protein-like I"/>
    <property type="match status" value="1"/>
</dbReference>
<dbReference type="InterPro" id="IPR010982">
    <property type="entry name" value="Lambda_DNA-bd_dom_sf"/>
</dbReference>
<evidence type="ECO:0000256" key="1">
    <source>
        <dbReference type="ARBA" id="ARBA00022491"/>
    </source>
</evidence>
<dbReference type="CDD" id="cd01392">
    <property type="entry name" value="HTH_LacI"/>
    <property type="match status" value="1"/>
</dbReference>
<dbReference type="Pfam" id="PF13377">
    <property type="entry name" value="Peripla_BP_3"/>
    <property type="match status" value="1"/>
</dbReference>
<keyword evidence="3" id="KW-0238">DNA-binding</keyword>
<keyword evidence="2" id="KW-0805">Transcription regulation</keyword>
<dbReference type="RefSeq" id="WP_126015594.1">
    <property type="nucleotide sequence ID" value="NZ_CP034437.1"/>
</dbReference>
<keyword evidence="7" id="KW-1185">Reference proteome</keyword>
<protein>
    <submittedName>
        <fullName evidence="6">LacI family transcriptional regulator</fullName>
    </submittedName>
</protein>
<sequence length="378" mass="41213">MARKISMQQIADRLGVSKYSVSQALAGKPGVSAATRREVLALATALGYTVRATPAAAQTQTNHEAGAESDAHVGALAVLGHESVCSKVNAEAPLPIIHIGLDIRHEQEPYFWLRVKEGLEAGCRMQGFQPEFFTFGQEEHSTWTTATEDLPAYTAGFIIAGKCPLGTLLTLNRYGHPIVLVDHEEPMIGADAVLHANAEAGRMACHHLLSQGCRSLVFIGRDSFAVSFTERWWGCRLAMDEARAAVRSESFLLKKWTVPYGGDGVPMSRGWESTIERRLDAAASQQELPDGIICANDDIALYLLQLLRQRGLLEKVRVVGIDNTAPSLSAVVPLTTVDLAKEWLGIRAVEVFARKLRQPSSLPEKIILRAQLVVRDSG</sequence>
<reference evidence="7" key="1">
    <citation type="submission" date="2018-12" db="EMBL/GenBank/DDBJ databases">
        <title>Genome sequence of Peanibacillus sp.</title>
        <authorList>
            <person name="Subramani G."/>
            <person name="Srinivasan S."/>
            <person name="Kim M.K."/>
        </authorList>
    </citation>
    <scope>NUCLEOTIDE SEQUENCE [LARGE SCALE GENOMIC DNA]</scope>
    <source>
        <strain evidence="7">18JY67-1</strain>
    </source>
</reference>
<dbReference type="AlphaFoldDB" id="A0A3Q8X4R3"/>
<gene>
    <name evidence="6" type="ORF">EJC50_12430</name>
</gene>
<dbReference type="SMART" id="SM00354">
    <property type="entry name" value="HTH_LACI"/>
    <property type="match status" value="1"/>
</dbReference>
<dbReference type="Pfam" id="PF00356">
    <property type="entry name" value="LacI"/>
    <property type="match status" value="1"/>
</dbReference>
<accession>A0A3Q8X4R3</accession>
<dbReference type="KEGG" id="palb:EJC50_12430"/>
<dbReference type="Gene3D" id="1.10.260.40">
    <property type="entry name" value="lambda repressor-like DNA-binding domains"/>
    <property type="match status" value="1"/>
</dbReference>
<proteinExistence type="predicted"/>
<evidence type="ECO:0000256" key="3">
    <source>
        <dbReference type="ARBA" id="ARBA00023125"/>
    </source>
</evidence>
<feature type="domain" description="HTH lacI-type" evidence="5">
    <location>
        <begin position="5"/>
        <end position="59"/>
    </location>
</feature>
<dbReference type="EMBL" id="CP034437">
    <property type="protein sequence ID" value="AZN40363.1"/>
    <property type="molecule type" value="Genomic_DNA"/>
</dbReference>
<keyword evidence="1" id="KW-0678">Repressor</keyword>
<evidence type="ECO:0000256" key="4">
    <source>
        <dbReference type="ARBA" id="ARBA00023163"/>
    </source>
</evidence>
<dbReference type="SUPFAM" id="SSF47413">
    <property type="entry name" value="lambda repressor-like DNA-binding domains"/>
    <property type="match status" value="1"/>
</dbReference>
<dbReference type="PROSITE" id="PS50932">
    <property type="entry name" value="HTH_LACI_2"/>
    <property type="match status" value="1"/>
</dbReference>
<name>A0A3Q8X4R3_9BACL</name>
<dbReference type="Proteomes" id="UP000272528">
    <property type="component" value="Chromosome"/>
</dbReference>
<dbReference type="InterPro" id="IPR028082">
    <property type="entry name" value="Peripla_BP_I"/>
</dbReference>
<dbReference type="OrthoDB" id="2026446at2"/>
<dbReference type="InterPro" id="IPR000843">
    <property type="entry name" value="HTH_LacI"/>
</dbReference>
<keyword evidence="4" id="KW-0804">Transcription</keyword>
<evidence type="ECO:0000313" key="7">
    <source>
        <dbReference type="Proteomes" id="UP000272528"/>
    </source>
</evidence>
<evidence type="ECO:0000256" key="2">
    <source>
        <dbReference type="ARBA" id="ARBA00023015"/>
    </source>
</evidence>